<dbReference type="Pfam" id="PF13409">
    <property type="entry name" value="GST_N_2"/>
    <property type="match status" value="1"/>
</dbReference>
<protein>
    <recommendedName>
        <fullName evidence="1">GST N-terminal domain-containing protein</fullName>
    </recommendedName>
</protein>
<keyword evidence="3" id="KW-1185">Reference proteome</keyword>
<dbReference type="InterPro" id="IPR036249">
    <property type="entry name" value="Thioredoxin-like_sf"/>
</dbReference>
<proteinExistence type="predicted"/>
<dbReference type="InterPro" id="IPR004045">
    <property type="entry name" value="Glutathione_S-Trfase_N"/>
</dbReference>
<accession>A0A6A4IEH2</accession>
<name>A0A6A4IEH2_9AGAR</name>
<dbReference type="Gene3D" id="1.20.1050.10">
    <property type="match status" value="1"/>
</dbReference>
<feature type="domain" description="GST N-terminal" evidence="1">
    <location>
        <begin position="5"/>
        <end position="101"/>
    </location>
</feature>
<dbReference type="GO" id="GO:0004364">
    <property type="term" value="F:glutathione transferase activity"/>
    <property type="evidence" value="ECO:0007669"/>
    <property type="project" value="InterPro"/>
</dbReference>
<dbReference type="PROSITE" id="PS50404">
    <property type="entry name" value="GST_NTER"/>
    <property type="match status" value="1"/>
</dbReference>
<gene>
    <name evidence="2" type="ORF">BT96DRAFT_849721</name>
</gene>
<dbReference type="SUPFAM" id="SSF47616">
    <property type="entry name" value="GST C-terminal domain-like"/>
    <property type="match status" value="1"/>
</dbReference>
<dbReference type="SUPFAM" id="SSF52833">
    <property type="entry name" value="Thioredoxin-like"/>
    <property type="match status" value="1"/>
</dbReference>
<dbReference type="InterPro" id="IPR036282">
    <property type="entry name" value="Glutathione-S-Trfase_C_sf"/>
</dbReference>
<evidence type="ECO:0000259" key="1">
    <source>
        <dbReference type="PROSITE" id="PS50404"/>
    </source>
</evidence>
<organism evidence="2 3">
    <name type="scientific">Gymnopus androsaceus JB14</name>
    <dbReference type="NCBI Taxonomy" id="1447944"/>
    <lineage>
        <taxon>Eukaryota</taxon>
        <taxon>Fungi</taxon>
        <taxon>Dikarya</taxon>
        <taxon>Basidiomycota</taxon>
        <taxon>Agaricomycotina</taxon>
        <taxon>Agaricomycetes</taxon>
        <taxon>Agaricomycetidae</taxon>
        <taxon>Agaricales</taxon>
        <taxon>Marasmiineae</taxon>
        <taxon>Omphalotaceae</taxon>
        <taxon>Gymnopus</taxon>
    </lineage>
</organism>
<dbReference type="Proteomes" id="UP000799118">
    <property type="component" value="Unassembled WGS sequence"/>
</dbReference>
<dbReference type="AlphaFoldDB" id="A0A6A4IEH2"/>
<dbReference type="EMBL" id="ML769392">
    <property type="protein sequence ID" value="KAE9408113.1"/>
    <property type="molecule type" value="Genomic_DNA"/>
</dbReference>
<reference evidence="2" key="1">
    <citation type="journal article" date="2019" name="Environ. Microbiol.">
        <title>Fungal ecological strategies reflected in gene transcription - a case study of two litter decomposers.</title>
        <authorList>
            <person name="Barbi F."/>
            <person name="Kohler A."/>
            <person name="Barry K."/>
            <person name="Baskaran P."/>
            <person name="Daum C."/>
            <person name="Fauchery L."/>
            <person name="Ihrmark K."/>
            <person name="Kuo A."/>
            <person name="LaButti K."/>
            <person name="Lipzen A."/>
            <person name="Morin E."/>
            <person name="Grigoriev I.V."/>
            <person name="Henrissat B."/>
            <person name="Lindahl B."/>
            <person name="Martin F."/>
        </authorList>
    </citation>
    <scope>NUCLEOTIDE SEQUENCE</scope>
    <source>
        <strain evidence="2">JB14</strain>
    </source>
</reference>
<evidence type="ECO:0000313" key="3">
    <source>
        <dbReference type="Proteomes" id="UP000799118"/>
    </source>
</evidence>
<dbReference type="InterPro" id="IPR044617">
    <property type="entry name" value="TCHQD"/>
</dbReference>
<dbReference type="OrthoDB" id="412788at2759"/>
<dbReference type="PANTHER" id="PTHR45374">
    <property type="entry name" value="GLUTATHIONE S-TRANSFERASE TCHQD"/>
    <property type="match status" value="1"/>
</dbReference>
<dbReference type="PANTHER" id="PTHR45374:SF1">
    <property type="entry name" value="GLUTATHIONE S-TRANSFERASE TCHQD"/>
    <property type="match status" value="1"/>
</dbReference>
<evidence type="ECO:0000313" key="2">
    <source>
        <dbReference type="EMBL" id="KAE9408113.1"/>
    </source>
</evidence>
<dbReference type="Gene3D" id="3.40.30.10">
    <property type="entry name" value="Glutaredoxin"/>
    <property type="match status" value="1"/>
</dbReference>
<sequence>MSNIPKAVLYYSQSSIWSSAALLTLEEKGYGDDELDLKFVDIAKGENFGPSFLRLNSKATVPTLVVPLQKTLSEDVESRYKAITETKAIVEFLDKSRSALSPTNTVSNLPAPALAPATVAFSSTCRIIVDELHSDDADPNNLLYMNARDDASLRRLADELLPLMKGKVEALARYLSEAQNSTIRVSEKVVKFWTAKKEATQVLLDVYENAAVPEAELDAQAKAQRTEYFKVAKLAWEVNIVVVLAKLNEATIGPYTLGEQYSIADPHLTAWLARVISLAGGKADDNGNAAFEKLEKHIGTSRSEGPRSNTKLSAYWDAVKERPSWKKVYANGLH</sequence>